<sequence length="319" mass="35133">MTEAPVVRVGFADYDHTRDLWNGRVTSPDVTLDCTVTDKAGEVFERFAGGEFDAAEVSLARVTERIGAGDGSLVLLPVFLVRAFRHGAIWVGADASEDPADLAGKRIGVTDWVQTGGVFARGLLASRYGIKLEDVQWCEGGLDTPGGSDRPVRREPFDITSVRDTSLDAMLADGRLDAVISSAPPASFKGRKSPVKRLFAKWTFEEMSYVEATGIYPIMHGLAVRREFLEGRPQVADALVRLFTEAKDRAVARATQVSVSMYPLPWTTSNANRTTKFLGADVWPYGVESSRVTLEEFLGYAEHQRITPRRLSLEELFAR</sequence>
<dbReference type="AlphaFoldDB" id="A0A3N1D245"/>
<gene>
    <name evidence="1" type="ORF">EDD29_5222</name>
</gene>
<dbReference type="SUPFAM" id="SSF53850">
    <property type="entry name" value="Periplasmic binding protein-like II"/>
    <property type="match status" value="1"/>
</dbReference>
<organism evidence="1 2">
    <name type="scientific">Actinocorallia herbida</name>
    <dbReference type="NCBI Taxonomy" id="58109"/>
    <lineage>
        <taxon>Bacteria</taxon>
        <taxon>Bacillati</taxon>
        <taxon>Actinomycetota</taxon>
        <taxon>Actinomycetes</taxon>
        <taxon>Streptosporangiales</taxon>
        <taxon>Thermomonosporaceae</taxon>
        <taxon>Actinocorallia</taxon>
    </lineage>
</organism>
<evidence type="ECO:0000313" key="1">
    <source>
        <dbReference type="EMBL" id="ROO87604.1"/>
    </source>
</evidence>
<dbReference type="RefSeq" id="WP_123666867.1">
    <property type="nucleotide sequence ID" value="NZ_RJKE01000001.1"/>
</dbReference>
<accession>A0A3N1D245</accession>
<reference evidence="1 2" key="1">
    <citation type="submission" date="2018-11" db="EMBL/GenBank/DDBJ databases">
        <title>Sequencing the genomes of 1000 actinobacteria strains.</title>
        <authorList>
            <person name="Klenk H.-P."/>
        </authorList>
    </citation>
    <scope>NUCLEOTIDE SEQUENCE [LARGE SCALE GENOMIC DNA]</scope>
    <source>
        <strain evidence="1 2">DSM 44254</strain>
    </source>
</reference>
<dbReference type="Gene3D" id="3.40.190.10">
    <property type="entry name" value="Periplasmic binding protein-like II"/>
    <property type="match status" value="1"/>
</dbReference>
<dbReference type="Proteomes" id="UP000272400">
    <property type="component" value="Unassembled WGS sequence"/>
</dbReference>
<dbReference type="OrthoDB" id="3805543at2"/>
<dbReference type="EMBL" id="RJKE01000001">
    <property type="protein sequence ID" value="ROO87604.1"/>
    <property type="molecule type" value="Genomic_DNA"/>
</dbReference>
<proteinExistence type="predicted"/>
<comment type="caution">
    <text evidence="1">The sequence shown here is derived from an EMBL/GenBank/DDBJ whole genome shotgun (WGS) entry which is preliminary data.</text>
</comment>
<name>A0A3N1D245_9ACTN</name>
<evidence type="ECO:0000313" key="2">
    <source>
        <dbReference type="Proteomes" id="UP000272400"/>
    </source>
</evidence>
<protein>
    <submittedName>
        <fullName evidence="1">4,5-dihydroxyphthalate decarboxylase</fullName>
    </submittedName>
</protein>
<keyword evidence="2" id="KW-1185">Reference proteome</keyword>